<keyword evidence="3" id="KW-1185">Reference proteome</keyword>
<accession>A0ABP7VK89</accession>
<reference evidence="3" key="1">
    <citation type="journal article" date="2019" name="Int. J. Syst. Evol. Microbiol.">
        <title>The Global Catalogue of Microorganisms (GCM) 10K type strain sequencing project: providing services to taxonomists for standard genome sequencing and annotation.</title>
        <authorList>
            <consortium name="The Broad Institute Genomics Platform"/>
            <consortium name="The Broad Institute Genome Sequencing Center for Infectious Disease"/>
            <person name="Wu L."/>
            <person name="Ma J."/>
        </authorList>
    </citation>
    <scope>NUCLEOTIDE SEQUENCE [LARGE SCALE GENOMIC DNA]</scope>
    <source>
        <strain evidence="3">JCM 16702</strain>
    </source>
</reference>
<proteinExistence type="predicted"/>
<protein>
    <submittedName>
        <fullName evidence="2">Uncharacterized protein</fullName>
    </submittedName>
</protein>
<evidence type="ECO:0000313" key="3">
    <source>
        <dbReference type="Proteomes" id="UP001500683"/>
    </source>
</evidence>
<dbReference type="Proteomes" id="UP001500683">
    <property type="component" value="Unassembled WGS sequence"/>
</dbReference>
<evidence type="ECO:0000313" key="2">
    <source>
        <dbReference type="EMBL" id="GAA4068628.1"/>
    </source>
</evidence>
<comment type="caution">
    <text evidence="2">The sequence shown here is derived from an EMBL/GenBank/DDBJ whole genome shotgun (WGS) entry which is preliminary data.</text>
</comment>
<dbReference type="EMBL" id="BAAAZG010000014">
    <property type="protein sequence ID" value="GAA4068628.1"/>
    <property type="molecule type" value="Genomic_DNA"/>
</dbReference>
<feature type="region of interest" description="Disordered" evidence="1">
    <location>
        <begin position="93"/>
        <end position="123"/>
    </location>
</feature>
<name>A0ABP7VK89_9ACTN</name>
<organism evidence="2 3">
    <name type="scientific">Actinomadura miaoliensis</name>
    <dbReference type="NCBI Taxonomy" id="430685"/>
    <lineage>
        <taxon>Bacteria</taxon>
        <taxon>Bacillati</taxon>
        <taxon>Actinomycetota</taxon>
        <taxon>Actinomycetes</taxon>
        <taxon>Streptosporangiales</taxon>
        <taxon>Thermomonosporaceae</taxon>
        <taxon>Actinomadura</taxon>
    </lineage>
</organism>
<sequence length="173" mass="18653">MLQQVTTLLVHEPPLGWDHVQVDYRGMGDYIEAGALLRMTNGALCGAPLPEKVQNLLTRLRAGTYRPRAPSSAASCSSWVRCHVAEAETAPQSAGGLCRDGSDRDVADTSRAGGLPGRGRHRTAGMRLGNAVHQCRAPATTLMPGVRRPSIRTGPRRAPHPYGGAHSHHWRAR</sequence>
<feature type="region of interest" description="Disordered" evidence="1">
    <location>
        <begin position="140"/>
        <end position="173"/>
    </location>
</feature>
<evidence type="ECO:0000256" key="1">
    <source>
        <dbReference type="SAM" id="MobiDB-lite"/>
    </source>
</evidence>
<gene>
    <name evidence="2" type="ORF">GCM10022214_24500</name>
</gene>